<evidence type="ECO:0000313" key="11">
    <source>
        <dbReference type="EMBL" id="KAF0770045.1"/>
    </source>
</evidence>
<evidence type="ECO:0000256" key="9">
    <source>
        <dbReference type="ARBA" id="ARBA00023160"/>
    </source>
</evidence>
<feature type="transmembrane region" description="Helical" evidence="10">
    <location>
        <begin position="57"/>
        <end position="76"/>
    </location>
</feature>
<gene>
    <name evidence="11" type="ORF">FWK35_00005057</name>
</gene>
<evidence type="ECO:0000256" key="4">
    <source>
        <dbReference type="ARBA" id="ARBA00022692"/>
    </source>
</evidence>
<dbReference type="GO" id="GO:0019367">
    <property type="term" value="P:fatty acid elongation, saturated fatty acid"/>
    <property type="evidence" value="ECO:0007669"/>
    <property type="project" value="TreeGrafter"/>
</dbReference>
<keyword evidence="8 10" id="KW-0472">Membrane</keyword>
<dbReference type="PANTHER" id="PTHR11157">
    <property type="entry name" value="FATTY ACID ACYL TRANSFERASE-RELATED"/>
    <property type="match status" value="1"/>
</dbReference>
<feature type="transmembrane region" description="Helical" evidence="10">
    <location>
        <begin position="82"/>
        <end position="99"/>
    </location>
</feature>
<accession>A0A6G0ZGR4</accession>
<evidence type="ECO:0000313" key="12">
    <source>
        <dbReference type="Proteomes" id="UP000478052"/>
    </source>
</evidence>
<keyword evidence="2 10" id="KW-0444">Lipid biosynthesis</keyword>
<organism evidence="11 12">
    <name type="scientific">Aphis craccivora</name>
    <name type="common">Cowpea aphid</name>
    <dbReference type="NCBI Taxonomy" id="307492"/>
    <lineage>
        <taxon>Eukaryota</taxon>
        <taxon>Metazoa</taxon>
        <taxon>Ecdysozoa</taxon>
        <taxon>Arthropoda</taxon>
        <taxon>Hexapoda</taxon>
        <taxon>Insecta</taxon>
        <taxon>Pterygota</taxon>
        <taxon>Neoptera</taxon>
        <taxon>Paraneoptera</taxon>
        <taxon>Hemiptera</taxon>
        <taxon>Sternorrhyncha</taxon>
        <taxon>Aphidomorpha</taxon>
        <taxon>Aphidoidea</taxon>
        <taxon>Aphididae</taxon>
        <taxon>Aphidini</taxon>
        <taxon>Aphis</taxon>
        <taxon>Aphis</taxon>
    </lineage>
</organism>
<evidence type="ECO:0000256" key="6">
    <source>
        <dbReference type="ARBA" id="ARBA00022989"/>
    </source>
</evidence>
<keyword evidence="4 10" id="KW-0812">Transmembrane</keyword>
<sequence length="113" mass="13387">MVITCFAHLRFIKSENAAIGTIINSFVHVVMYSYYFLTALGPSVQKHLWWKKYLTRVQIIQFIIGILYCLGLIVFNCTHSKLFILYILADVFIFLYLFLKFYKKTYRPKGKTQ</sequence>
<dbReference type="Proteomes" id="UP000478052">
    <property type="component" value="Unassembled WGS sequence"/>
</dbReference>
<dbReference type="Pfam" id="PF01151">
    <property type="entry name" value="ELO"/>
    <property type="match status" value="1"/>
</dbReference>
<evidence type="ECO:0000256" key="1">
    <source>
        <dbReference type="ARBA" id="ARBA00004141"/>
    </source>
</evidence>
<evidence type="ECO:0000256" key="2">
    <source>
        <dbReference type="ARBA" id="ARBA00022516"/>
    </source>
</evidence>
<dbReference type="GO" id="GO:0042761">
    <property type="term" value="P:very long-chain fatty acid biosynthetic process"/>
    <property type="evidence" value="ECO:0007669"/>
    <property type="project" value="TreeGrafter"/>
</dbReference>
<dbReference type="GO" id="GO:0034626">
    <property type="term" value="P:fatty acid elongation, polyunsaturated fatty acid"/>
    <property type="evidence" value="ECO:0007669"/>
    <property type="project" value="TreeGrafter"/>
</dbReference>
<dbReference type="InterPro" id="IPR002076">
    <property type="entry name" value="ELO_fam"/>
</dbReference>
<comment type="similarity">
    <text evidence="10">Belongs to the ELO family.</text>
</comment>
<dbReference type="GO" id="GO:0030148">
    <property type="term" value="P:sphingolipid biosynthetic process"/>
    <property type="evidence" value="ECO:0007669"/>
    <property type="project" value="TreeGrafter"/>
</dbReference>
<comment type="catalytic activity">
    <reaction evidence="10">
        <text>a very-long-chain acyl-CoA + malonyl-CoA + H(+) = a very-long-chain 3-oxoacyl-CoA + CO2 + CoA</text>
        <dbReference type="Rhea" id="RHEA:32727"/>
        <dbReference type="ChEBI" id="CHEBI:15378"/>
        <dbReference type="ChEBI" id="CHEBI:16526"/>
        <dbReference type="ChEBI" id="CHEBI:57287"/>
        <dbReference type="ChEBI" id="CHEBI:57384"/>
        <dbReference type="ChEBI" id="CHEBI:90725"/>
        <dbReference type="ChEBI" id="CHEBI:90736"/>
        <dbReference type="EC" id="2.3.1.199"/>
    </reaction>
</comment>
<dbReference type="EC" id="2.3.1.199" evidence="10"/>
<comment type="subcellular location">
    <subcellularLocation>
        <location evidence="1">Membrane</location>
        <topology evidence="1">Multi-pass membrane protein</topology>
    </subcellularLocation>
</comment>
<evidence type="ECO:0000256" key="3">
    <source>
        <dbReference type="ARBA" id="ARBA00022679"/>
    </source>
</evidence>
<proteinExistence type="inferred from homology"/>
<comment type="caution">
    <text evidence="11">The sequence shown here is derived from an EMBL/GenBank/DDBJ whole genome shotgun (WGS) entry which is preliminary data.</text>
</comment>
<keyword evidence="3 10" id="KW-0808">Transferase</keyword>
<keyword evidence="12" id="KW-1185">Reference proteome</keyword>
<dbReference type="GO" id="GO:0005789">
    <property type="term" value="C:endoplasmic reticulum membrane"/>
    <property type="evidence" value="ECO:0007669"/>
    <property type="project" value="TreeGrafter"/>
</dbReference>
<evidence type="ECO:0000256" key="10">
    <source>
        <dbReference type="RuleBase" id="RU361115"/>
    </source>
</evidence>
<feature type="transmembrane region" description="Helical" evidence="10">
    <location>
        <begin position="17"/>
        <end position="37"/>
    </location>
</feature>
<evidence type="ECO:0000256" key="8">
    <source>
        <dbReference type="ARBA" id="ARBA00023136"/>
    </source>
</evidence>
<protein>
    <recommendedName>
        <fullName evidence="10">Elongation of very long chain fatty acids protein</fullName>
        <ecNumber evidence="10">2.3.1.199</ecNumber>
    </recommendedName>
    <alternativeName>
        <fullName evidence="10">Very-long-chain 3-oxoacyl-CoA synthase</fullName>
    </alternativeName>
</protein>
<evidence type="ECO:0000256" key="7">
    <source>
        <dbReference type="ARBA" id="ARBA00023098"/>
    </source>
</evidence>
<comment type="caution">
    <text evidence="10">Lacks conserved residue(s) required for the propagation of feature annotation.</text>
</comment>
<keyword evidence="7 10" id="KW-0443">Lipid metabolism</keyword>
<keyword evidence="9 10" id="KW-0275">Fatty acid biosynthesis</keyword>
<name>A0A6G0ZGR4_APHCR</name>
<evidence type="ECO:0000256" key="5">
    <source>
        <dbReference type="ARBA" id="ARBA00022832"/>
    </source>
</evidence>
<keyword evidence="5 10" id="KW-0276">Fatty acid metabolism</keyword>
<dbReference type="EMBL" id="VUJU01000492">
    <property type="protein sequence ID" value="KAF0770045.1"/>
    <property type="molecule type" value="Genomic_DNA"/>
</dbReference>
<keyword evidence="6 10" id="KW-1133">Transmembrane helix</keyword>
<dbReference type="GO" id="GO:0034625">
    <property type="term" value="P:fatty acid elongation, monounsaturated fatty acid"/>
    <property type="evidence" value="ECO:0007669"/>
    <property type="project" value="TreeGrafter"/>
</dbReference>
<reference evidence="11 12" key="1">
    <citation type="submission" date="2019-08" db="EMBL/GenBank/DDBJ databases">
        <title>Whole genome of Aphis craccivora.</title>
        <authorList>
            <person name="Voronova N.V."/>
            <person name="Shulinski R.S."/>
            <person name="Bandarenka Y.V."/>
            <person name="Zhorov D.G."/>
            <person name="Warner D."/>
        </authorList>
    </citation>
    <scope>NUCLEOTIDE SEQUENCE [LARGE SCALE GENOMIC DNA]</scope>
    <source>
        <strain evidence="11">180601</strain>
        <tissue evidence="11">Whole Body</tissue>
    </source>
</reference>
<dbReference type="AlphaFoldDB" id="A0A6G0ZGR4"/>
<dbReference type="OrthoDB" id="6624222at2759"/>
<dbReference type="GO" id="GO:0009922">
    <property type="term" value="F:fatty acid elongase activity"/>
    <property type="evidence" value="ECO:0007669"/>
    <property type="project" value="UniProtKB-EC"/>
</dbReference>